<dbReference type="Proteomes" id="UP000799439">
    <property type="component" value="Unassembled WGS sequence"/>
</dbReference>
<keyword evidence="2" id="KW-0813">Transport</keyword>
<feature type="region of interest" description="Disordered" evidence="11">
    <location>
        <begin position="286"/>
        <end position="397"/>
    </location>
</feature>
<feature type="compositionally biased region" description="Polar residues" evidence="11">
    <location>
        <begin position="355"/>
        <end position="376"/>
    </location>
</feature>
<sequence>MSLREVSTRSQALVDSLRSTFQQIAKLSKEPNPELSQDIHETLKQHEEALELLQQDVEDFAGFSDRIGGRDTERTREIGRLTAQVARLSEDLRHARSQYRRAQLSAKRALEASKQADRESQFVALKQAYSSDKPTGTTADLFAGRRSQNKQLTEDELLINTSSDITSALRQTHDRLTSELSRSRFAQETLAQSTAALSDLGERYTSLDTLLANSKALLGTLVKSQKSDTWYLETAFYILVATLCWLVFRRLIYGPAWWFVWLPFKFFLIQPFAFLIRAFGGSPEGVKALQSSSSRPPLRVQPSASGGPPKIPAGLRPSQRVGAGGAGAKLGKQGESRQEESFAEKIGRMAEESRQQASGADGQRTTEGSDQSQEYMTTGDGRVLQERGDIPPNPKKKVFDVDVEDAKYEEQQRQLKLEEKARIRDEL</sequence>
<dbReference type="InterPro" id="IPR005606">
    <property type="entry name" value="Sec20"/>
</dbReference>
<keyword evidence="6 12" id="KW-1133">Transmembrane helix</keyword>
<evidence type="ECO:0000256" key="6">
    <source>
        <dbReference type="ARBA" id="ARBA00022989"/>
    </source>
</evidence>
<comment type="similarity">
    <text evidence="9">Belongs to the SEC20 family.</text>
</comment>
<accession>A0A9P4J9W4</accession>
<keyword evidence="4" id="KW-0256">Endoplasmic reticulum</keyword>
<evidence type="ECO:0000256" key="7">
    <source>
        <dbReference type="ARBA" id="ARBA00023054"/>
    </source>
</evidence>
<reference evidence="14" key="1">
    <citation type="journal article" date="2020" name="Stud. Mycol.">
        <title>101 Dothideomycetes genomes: a test case for predicting lifestyles and emergence of pathogens.</title>
        <authorList>
            <person name="Haridas S."/>
            <person name="Albert R."/>
            <person name="Binder M."/>
            <person name="Bloem J."/>
            <person name="Labutti K."/>
            <person name="Salamov A."/>
            <person name="Andreopoulos B."/>
            <person name="Baker S."/>
            <person name="Barry K."/>
            <person name="Bills G."/>
            <person name="Bluhm B."/>
            <person name="Cannon C."/>
            <person name="Castanera R."/>
            <person name="Culley D."/>
            <person name="Daum C."/>
            <person name="Ezra D."/>
            <person name="Gonzalez J."/>
            <person name="Henrissat B."/>
            <person name="Kuo A."/>
            <person name="Liang C."/>
            <person name="Lipzen A."/>
            <person name="Lutzoni F."/>
            <person name="Magnuson J."/>
            <person name="Mondo S."/>
            <person name="Nolan M."/>
            <person name="Ohm R."/>
            <person name="Pangilinan J."/>
            <person name="Park H.-J."/>
            <person name="Ramirez L."/>
            <person name="Alfaro M."/>
            <person name="Sun H."/>
            <person name="Tritt A."/>
            <person name="Yoshinaga Y."/>
            <person name="Zwiers L.-H."/>
            <person name="Turgeon B."/>
            <person name="Goodwin S."/>
            <person name="Spatafora J."/>
            <person name="Crous P."/>
            <person name="Grigoriev I."/>
        </authorList>
    </citation>
    <scope>NUCLEOTIDE SEQUENCE</scope>
    <source>
        <strain evidence="14">CBS 260.36</strain>
    </source>
</reference>
<dbReference type="GO" id="GO:0005789">
    <property type="term" value="C:endoplasmic reticulum membrane"/>
    <property type="evidence" value="ECO:0007669"/>
    <property type="project" value="UniProtKB-SubCell"/>
</dbReference>
<keyword evidence="7 10" id="KW-0175">Coiled coil</keyword>
<evidence type="ECO:0000256" key="3">
    <source>
        <dbReference type="ARBA" id="ARBA00022692"/>
    </source>
</evidence>
<dbReference type="PANTHER" id="PTHR12825:SF0">
    <property type="entry name" value="VESICLE TRANSPORT PROTEIN SEC20"/>
    <property type="match status" value="1"/>
</dbReference>
<evidence type="ECO:0000313" key="15">
    <source>
        <dbReference type="Proteomes" id="UP000799439"/>
    </source>
</evidence>
<dbReference type="Pfam" id="PF03908">
    <property type="entry name" value="Sec20"/>
    <property type="match status" value="1"/>
</dbReference>
<proteinExistence type="inferred from homology"/>
<name>A0A9P4J9W4_9PEZI</name>
<evidence type="ECO:0000256" key="4">
    <source>
        <dbReference type="ARBA" id="ARBA00022824"/>
    </source>
</evidence>
<evidence type="ECO:0000256" key="12">
    <source>
        <dbReference type="SAM" id="Phobius"/>
    </source>
</evidence>
<dbReference type="EMBL" id="ML996082">
    <property type="protein sequence ID" value="KAF2155815.1"/>
    <property type="molecule type" value="Genomic_DNA"/>
</dbReference>
<feature type="coiled-coil region" evidence="10">
    <location>
        <begin position="36"/>
        <end position="105"/>
    </location>
</feature>
<dbReference type="GO" id="GO:0005484">
    <property type="term" value="F:SNAP receptor activity"/>
    <property type="evidence" value="ECO:0007669"/>
    <property type="project" value="InterPro"/>
</dbReference>
<evidence type="ECO:0000256" key="10">
    <source>
        <dbReference type="SAM" id="Coils"/>
    </source>
</evidence>
<dbReference type="GO" id="GO:0031201">
    <property type="term" value="C:SNARE complex"/>
    <property type="evidence" value="ECO:0007669"/>
    <property type="project" value="TreeGrafter"/>
</dbReference>
<evidence type="ECO:0000259" key="13">
    <source>
        <dbReference type="Pfam" id="PF03908"/>
    </source>
</evidence>
<comment type="caution">
    <text evidence="14">The sequence shown here is derived from an EMBL/GenBank/DDBJ whole genome shotgun (WGS) entry which is preliminary data.</text>
</comment>
<keyword evidence="8 12" id="KW-0472">Membrane</keyword>
<evidence type="ECO:0000256" key="2">
    <source>
        <dbReference type="ARBA" id="ARBA00022448"/>
    </source>
</evidence>
<dbReference type="OrthoDB" id="46868at2759"/>
<evidence type="ECO:0000256" key="1">
    <source>
        <dbReference type="ARBA" id="ARBA00004163"/>
    </source>
</evidence>
<feature type="transmembrane region" description="Helical" evidence="12">
    <location>
        <begin position="230"/>
        <end position="252"/>
    </location>
</feature>
<keyword evidence="5" id="KW-0931">ER-Golgi transport</keyword>
<protein>
    <recommendedName>
        <fullName evidence="13">Sec20 C-terminal domain-containing protein</fullName>
    </recommendedName>
</protein>
<feature type="compositionally biased region" description="Basic and acidic residues" evidence="11">
    <location>
        <begin position="332"/>
        <end position="354"/>
    </location>
</feature>
<keyword evidence="15" id="KW-1185">Reference proteome</keyword>
<evidence type="ECO:0000313" key="14">
    <source>
        <dbReference type="EMBL" id="KAF2155815.1"/>
    </source>
</evidence>
<dbReference type="GO" id="GO:0006890">
    <property type="term" value="P:retrograde vesicle-mediated transport, Golgi to endoplasmic reticulum"/>
    <property type="evidence" value="ECO:0007669"/>
    <property type="project" value="InterPro"/>
</dbReference>
<dbReference type="InterPro" id="IPR056173">
    <property type="entry name" value="Sec20_C"/>
</dbReference>
<gene>
    <name evidence="14" type="ORF">K461DRAFT_310422</name>
</gene>
<dbReference type="AlphaFoldDB" id="A0A9P4J9W4"/>
<evidence type="ECO:0000256" key="5">
    <source>
        <dbReference type="ARBA" id="ARBA00022892"/>
    </source>
</evidence>
<dbReference type="PANTHER" id="PTHR12825">
    <property type="entry name" value="BNIP1-RELATED"/>
    <property type="match status" value="1"/>
</dbReference>
<evidence type="ECO:0000256" key="11">
    <source>
        <dbReference type="SAM" id="MobiDB-lite"/>
    </source>
</evidence>
<evidence type="ECO:0000256" key="9">
    <source>
        <dbReference type="ARBA" id="ARBA00037934"/>
    </source>
</evidence>
<organism evidence="14 15">
    <name type="scientific">Myriangium duriaei CBS 260.36</name>
    <dbReference type="NCBI Taxonomy" id="1168546"/>
    <lineage>
        <taxon>Eukaryota</taxon>
        <taxon>Fungi</taxon>
        <taxon>Dikarya</taxon>
        <taxon>Ascomycota</taxon>
        <taxon>Pezizomycotina</taxon>
        <taxon>Dothideomycetes</taxon>
        <taxon>Dothideomycetidae</taxon>
        <taxon>Myriangiales</taxon>
        <taxon>Myriangiaceae</taxon>
        <taxon>Myriangium</taxon>
    </lineage>
</organism>
<evidence type="ECO:0000256" key="8">
    <source>
        <dbReference type="ARBA" id="ARBA00023136"/>
    </source>
</evidence>
<comment type="subcellular location">
    <subcellularLocation>
        <location evidence="1">Endoplasmic reticulum membrane</location>
        <topology evidence="1">Single-pass type IV membrane protein</topology>
    </subcellularLocation>
</comment>
<keyword evidence="3 12" id="KW-0812">Transmembrane</keyword>
<feature type="domain" description="Sec20 C-terminal" evidence="13">
    <location>
        <begin position="161"/>
        <end position="251"/>
    </location>
</feature>
<feature type="transmembrane region" description="Helical" evidence="12">
    <location>
        <begin position="258"/>
        <end position="279"/>
    </location>
</feature>